<keyword evidence="4" id="KW-0539">Nucleus</keyword>
<feature type="compositionally biased region" description="Acidic residues" evidence="6">
    <location>
        <begin position="1648"/>
        <end position="1663"/>
    </location>
</feature>
<proteinExistence type="inferred from homology"/>
<dbReference type="Proteomes" id="UP000320475">
    <property type="component" value="Unassembled WGS sequence"/>
</dbReference>
<dbReference type="GO" id="GO:1990918">
    <property type="term" value="P:double-strand break repair involved in meiotic recombination"/>
    <property type="evidence" value="ECO:0007669"/>
    <property type="project" value="TreeGrafter"/>
</dbReference>
<dbReference type="OrthoDB" id="2154698at2759"/>
<dbReference type="EMBL" id="QEAM01000031">
    <property type="protein sequence ID" value="TPX49586.1"/>
    <property type="molecule type" value="Genomic_DNA"/>
</dbReference>
<gene>
    <name evidence="7" type="ORF">SeLEV6574_g01400</name>
</gene>
<dbReference type="PANTHER" id="PTHR32086:SF0">
    <property type="entry name" value="FANCONI ANEMIA GROUP D2 PROTEIN"/>
    <property type="match status" value="1"/>
</dbReference>
<feature type="compositionally biased region" description="Polar residues" evidence="6">
    <location>
        <begin position="1542"/>
        <end position="1555"/>
    </location>
</feature>
<sequence length="1715" mass="191287">MKFLSASTALVSPCPPRRRACLRSAGSLSLEGCDCAQPAMMSSQFHGAGAASATTHQRSSGKAAEILTECGLRISPRGIAGLTVDQAVFRDRLASKLDGHDENAVISLVDALDNELFDDDDCLKSCLLPLKVINGSNQTSSMGSAYTENSLIRVLLRVDSLQMELVSRLMMKLPKYMDHVQEGDDLAGNYARLIMNQFRFLEHVVQPEQMWNDVSNMLGAVPAIHIQKEIISCIPEIILESEHKAVAETMMELMRTQADLLLPIIDILGSLQVDQEMRDDHRKTMIRQLDKMELEVIPVVLKFLHSSSDSPAAADNLVKDIRKHLKFEDIGVVLKNKAVFDSKGKKPAFSQAVILDAFKVGLLNASSHLRDAWFKVIEEIDRADKHVSLDILILIITLSFDRKTRKEAERIFKSKTASGLFSSKQIQDTIENHAEGLQMYRTALLELPSMLLRTNNSANVSLAEAVYCSTFHVFDHMYRQEVIATLVTNVGSGIESEIDATFQVLVKLVELYPKEVAEFAIFVKSLLESLETLSENQVRLLFEAYSGLATESKTVNVDDRMVTGESSLLSDMYIIMKKQLALNTERHKRVGIFCALALVQRLGAHLEGPATSVEPTGRLDDTGIKQAIDVLTLVLQSCKDSMSCLGLAFHELAFLVSNKKLDLAIVDFLFNNVCGSLVPMFIMHDLQDDVDMDENVPFKLWMDIEEENVGLAIYPRVRGDLPLERVEAIDNRADRLLNVAIANPHMIVILAPLFKLTQSIEYSLNSNRDGIASLMKVGLLMPGERDEKTLSLGGTNQRKQTYSAVFYAICWLRELLNAFTSGADQETIQNCVTRIQHIQELEGYFSEVFKTFNSFTPSCFNSDREDENKTVEWTTAGSSFEFSSPIRASQFDGSQSQNQTQKSVAASSRLSGASSSKRKAPTDDEEESEEGGDTEDEELAKVKTEGDGDAPPSAKVGKYCKRKAANARSGKKSEGAKTPTKARAAGKTSGMKPRKVKKQKTIANDAVVFTSMHDARTHFRELEMGVFDLLRLNETQADEDVLKYPALQYLLQELSRKVGFMLPLPQKQPKSGKADSRSIGGSGLVKAKDAGCDLLARMKLKDFIRCMIDLVPSLCFTLDRLMDAVGERRTQREREDEERNRERESIILCLQLTLKCFHYLVSFPEMAQQPHVSNFFKAVISRDEGPPNNLIAMVQRAHAYFVRLAENVPTIEIGVLLLKVTEGLAAMAVDPTDDAWKQLIRPVGDVAAGFLKLEWEDRNAMKSEGLVYLLRRSIASSEDPSEALYSYAFEAFDALYAKVVEEDEVDKAALTLIRYPFLTKETAISFYKVVLDELNNLLQSTFNAHDVEDRFEIFSKSVQIFGRIVQSLKSTSLKNERSILSVVMKESKNFISSFNKHAMTMFTEEFKQYHARIVVILAEMQKPTRTLQALCNDAKMNQDRSFLAVAPALRKALETLLEKTKHMMKLNKSRGAFVLGNLKHKNLAGQVVSSQMTFQRDDSEDSDEEGGTTKRKRKGKSKTSSGDDENSSGRLRRSSAARNVTRKSQLTRNGGTVASSKRKEDVEEGDNEDVEDQETEKDDEDGVPSGAINASSKSRSRSSTGSNHRIRARSRLVFNEAMEDEEQVEGLERDELEEPGPQSSTVPREINMDSESEAEDGEQEEATDASPDPKVDYDSESEEIQGGLHENAYDSLQCPWVKKEDDGEDEAGYHSEEVL</sequence>
<feature type="compositionally biased region" description="Low complexity" evidence="6">
    <location>
        <begin position="903"/>
        <end position="915"/>
    </location>
</feature>
<evidence type="ECO:0008006" key="9">
    <source>
        <dbReference type="Google" id="ProtNLM"/>
    </source>
</evidence>
<comment type="caution">
    <text evidence="7">The sequence shown here is derived from an EMBL/GenBank/DDBJ whole genome shotgun (WGS) entry which is preliminary data.</text>
</comment>
<evidence type="ECO:0000313" key="8">
    <source>
        <dbReference type="Proteomes" id="UP000320475"/>
    </source>
</evidence>
<dbReference type="VEuPathDB" id="FungiDB:SeMB42_g03598"/>
<dbReference type="InterPro" id="IPR029448">
    <property type="entry name" value="FANCD2"/>
</dbReference>
<evidence type="ECO:0000256" key="3">
    <source>
        <dbReference type="ARBA" id="ARBA00022843"/>
    </source>
</evidence>
<keyword evidence="3" id="KW-0832">Ubl conjugation</keyword>
<dbReference type="PANTHER" id="PTHR32086">
    <property type="entry name" value="FANCONI ANEMIA GROUP D2 PROTEIN"/>
    <property type="match status" value="1"/>
</dbReference>
<organism evidence="7 8">
    <name type="scientific">Synchytrium endobioticum</name>
    <dbReference type="NCBI Taxonomy" id="286115"/>
    <lineage>
        <taxon>Eukaryota</taxon>
        <taxon>Fungi</taxon>
        <taxon>Fungi incertae sedis</taxon>
        <taxon>Chytridiomycota</taxon>
        <taxon>Chytridiomycota incertae sedis</taxon>
        <taxon>Chytridiomycetes</taxon>
        <taxon>Synchytriales</taxon>
        <taxon>Synchytriaceae</taxon>
        <taxon>Synchytrium</taxon>
    </lineage>
</organism>
<evidence type="ECO:0000313" key="7">
    <source>
        <dbReference type="EMBL" id="TPX49586.1"/>
    </source>
</evidence>
<dbReference type="GO" id="GO:0031573">
    <property type="term" value="P:mitotic intra-S DNA damage checkpoint signaling"/>
    <property type="evidence" value="ECO:0007669"/>
    <property type="project" value="TreeGrafter"/>
</dbReference>
<evidence type="ECO:0000256" key="6">
    <source>
        <dbReference type="SAM" id="MobiDB-lite"/>
    </source>
</evidence>
<feature type="compositionally biased region" description="Acidic residues" evidence="6">
    <location>
        <begin position="1562"/>
        <end position="1582"/>
    </location>
</feature>
<evidence type="ECO:0000256" key="5">
    <source>
        <dbReference type="ARBA" id="ARBA00093456"/>
    </source>
</evidence>
<feature type="compositionally biased region" description="Polar residues" evidence="6">
    <location>
        <begin position="891"/>
        <end position="902"/>
    </location>
</feature>
<dbReference type="GO" id="GO:0007129">
    <property type="term" value="P:homologous chromosome pairing at meiosis"/>
    <property type="evidence" value="ECO:0007669"/>
    <property type="project" value="TreeGrafter"/>
</dbReference>
<feature type="region of interest" description="Disordered" evidence="6">
    <location>
        <begin position="889"/>
        <end position="999"/>
    </location>
</feature>
<dbReference type="SUPFAM" id="SSF48371">
    <property type="entry name" value="ARM repeat"/>
    <property type="match status" value="1"/>
</dbReference>
<dbReference type="GO" id="GO:0070182">
    <property type="term" value="F:DNA polymerase binding"/>
    <property type="evidence" value="ECO:0007669"/>
    <property type="project" value="TreeGrafter"/>
</dbReference>
<feature type="compositionally biased region" description="Acidic residues" evidence="6">
    <location>
        <begin position="923"/>
        <end position="938"/>
    </location>
</feature>
<evidence type="ECO:0000256" key="4">
    <source>
        <dbReference type="ARBA" id="ARBA00023242"/>
    </source>
</evidence>
<keyword evidence="2" id="KW-1017">Isopeptide bond</keyword>
<dbReference type="InterPro" id="IPR016024">
    <property type="entry name" value="ARM-type_fold"/>
</dbReference>
<dbReference type="GO" id="GO:0036297">
    <property type="term" value="P:interstrand cross-link repair"/>
    <property type="evidence" value="ECO:0007669"/>
    <property type="project" value="TreeGrafter"/>
</dbReference>
<evidence type="ECO:0000256" key="1">
    <source>
        <dbReference type="ARBA" id="ARBA00004123"/>
    </source>
</evidence>
<reference evidence="7 8" key="1">
    <citation type="journal article" date="2019" name="Sci. Rep.">
        <title>Comparative genomics of chytrid fungi reveal insights into the obligate biotrophic and pathogenic lifestyle of Synchytrium endobioticum.</title>
        <authorList>
            <person name="van de Vossenberg B.T.L.H."/>
            <person name="Warris S."/>
            <person name="Nguyen H.D.T."/>
            <person name="van Gent-Pelzer M.P.E."/>
            <person name="Joly D.L."/>
            <person name="van de Geest H.C."/>
            <person name="Bonants P.J.M."/>
            <person name="Smith D.S."/>
            <person name="Levesque C.A."/>
            <person name="van der Lee T.A.J."/>
        </authorList>
    </citation>
    <scope>NUCLEOTIDE SEQUENCE [LARGE SCALE GENOMIC DNA]</scope>
    <source>
        <strain evidence="7 8">LEV6574</strain>
    </source>
</reference>
<dbReference type="GO" id="GO:0000793">
    <property type="term" value="C:condensed chromosome"/>
    <property type="evidence" value="ECO:0007669"/>
    <property type="project" value="TreeGrafter"/>
</dbReference>
<feature type="compositionally biased region" description="Basic and acidic residues" evidence="6">
    <location>
        <begin position="1697"/>
        <end position="1715"/>
    </location>
</feature>
<accession>A0A507DDK1</accession>
<dbReference type="Pfam" id="PF14631">
    <property type="entry name" value="FancD2"/>
    <property type="match status" value="2"/>
</dbReference>
<comment type="similarity">
    <text evidence="5">Belongs to the Fanconi anemia protein FANCD2 family.</text>
</comment>
<feature type="compositionally biased region" description="Acidic residues" evidence="6">
    <location>
        <begin position="1617"/>
        <end position="1634"/>
    </location>
</feature>
<feature type="region of interest" description="Disordered" evidence="6">
    <location>
        <begin position="1487"/>
        <end position="1715"/>
    </location>
</feature>
<name>A0A507DDK1_9FUNG</name>
<dbReference type="GO" id="GO:0005634">
    <property type="term" value="C:nucleus"/>
    <property type="evidence" value="ECO:0007669"/>
    <property type="project" value="UniProtKB-SubCell"/>
</dbReference>
<protein>
    <recommendedName>
        <fullName evidence="9">Fanconi anemia group D2 protein</fullName>
    </recommendedName>
</protein>
<evidence type="ECO:0000256" key="2">
    <source>
        <dbReference type="ARBA" id="ARBA00022499"/>
    </source>
</evidence>
<comment type="subcellular location">
    <subcellularLocation>
        <location evidence="1">Nucleus</location>
    </subcellularLocation>
</comment>